<protein>
    <recommendedName>
        <fullName evidence="3">Phosphohydrolase</fullName>
    </recommendedName>
</protein>
<keyword evidence="2" id="KW-1185">Reference proteome</keyword>
<dbReference type="SUPFAM" id="SSF109604">
    <property type="entry name" value="HD-domain/PDEase-like"/>
    <property type="match status" value="1"/>
</dbReference>
<accession>A0ABP7KXX7</accession>
<dbReference type="PANTHER" id="PTHR21174">
    <property type="match status" value="1"/>
</dbReference>
<dbReference type="Gene3D" id="1.10.3210.10">
    <property type="entry name" value="Hypothetical protein af1432"/>
    <property type="match status" value="1"/>
</dbReference>
<gene>
    <name evidence="1" type="ORF">GCM10022276_05990</name>
</gene>
<dbReference type="InterPro" id="IPR009218">
    <property type="entry name" value="HD_phosphohydro"/>
</dbReference>
<dbReference type="RefSeq" id="WP_344698209.1">
    <property type="nucleotide sequence ID" value="NZ_BAABBM010000001.1"/>
</dbReference>
<proteinExistence type="predicted"/>
<dbReference type="PIRSF" id="PIRSF035170">
    <property type="entry name" value="HD_phosphohydro"/>
    <property type="match status" value="1"/>
</dbReference>
<dbReference type="PANTHER" id="PTHR21174:SF0">
    <property type="entry name" value="HD PHOSPHOHYDROLASE FAMILY PROTEIN-RELATED"/>
    <property type="match status" value="1"/>
</dbReference>
<evidence type="ECO:0000313" key="2">
    <source>
        <dbReference type="Proteomes" id="UP001500827"/>
    </source>
</evidence>
<organism evidence="1 2">
    <name type="scientific">Sphingomonas limnosediminicola</name>
    <dbReference type="NCBI Taxonomy" id="940133"/>
    <lineage>
        <taxon>Bacteria</taxon>
        <taxon>Pseudomonadati</taxon>
        <taxon>Pseudomonadota</taxon>
        <taxon>Alphaproteobacteria</taxon>
        <taxon>Sphingomonadales</taxon>
        <taxon>Sphingomonadaceae</taxon>
        <taxon>Sphingomonas</taxon>
    </lineage>
</organism>
<evidence type="ECO:0000313" key="1">
    <source>
        <dbReference type="EMBL" id="GAA3889722.1"/>
    </source>
</evidence>
<evidence type="ECO:0008006" key="3">
    <source>
        <dbReference type="Google" id="ProtNLM"/>
    </source>
</evidence>
<dbReference type="Proteomes" id="UP001500827">
    <property type="component" value="Unassembled WGS sequence"/>
</dbReference>
<dbReference type="EMBL" id="BAABBM010000001">
    <property type="protein sequence ID" value="GAA3889722.1"/>
    <property type="molecule type" value="Genomic_DNA"/>
</dbReference>
<comment type="caution">
    <text evidence="1">The sequence shown here is derived from an EMBL/GenBank/DDBJ whole genome shotgun (WGS) entry which is preliminary data.</text>
</comment>
<sequence>MTEPSYDESIVEAELRARAAYAQPGRHYHDERHLDDCLRQLEDSHPLEESERRLLRWAILWHDAIYDPGLPGNEEQSAELAQRELAACGVAYADAAEVARLIRLTETHRAPPGDPLAALLISIDLSILGSDPGRYREYAEDVRKEYAHVPEPLWQTGRTAVLERLLDANPLFPDERFQHEFGEQARHNMTAEIRLLSGG</sequence>
<reference evidence="2" key="1">
    <citation type="journal article" date="2019" name="Int. J. Syst. Evol. Microbiol.">
        <title>The Global Catalogue of Microorganisms (GCM) 10K type strain sequencing project: providing services to taxonomists for standard genome sequencing and annotation.</title>
        <authorList>
            <consortium name="The Broad Institute Genomics Platform"/>
            <consortium name="The Broad Institute Genome Sequencing Center for Infectious Disease"/>
            <person name="Wu L."/>
            <person name="Ma J."/>
        </authorList>
    </citation>
    <scope>NUCLEOTIDE SEQUENCE [LARGE SCALE GENOMIC DNA]</scope>
    <source>
        <strain evidence="2">JCM 17543</strain>
    </source>
</reference>
<name>A0ABP7KXX7_9SPHN</name>